<evidence type="ECO:0000256" key="1">
    <source>
        <dbReference type="SAM" id="Phobius"/>
    </source>
</evidence>
<comment type="caution">
    <text evidence="2">The sequence shown here is derived from an EMBL/GenBank/DDBJ whole genome shotgun (WGS) entry which is preliminary data.</text>
</comment>
<evidence type="ECO:0000313" key="3">
    <source>
        <dbReference type="Proteomes" id="UP000238565"/>
    </source>
</evidence>
<proteinExistence type="predicted"/>
<gene>
    <name evidence="2" type="ORF">C3729_04500</name>
</gene>
<keyword evidence="1" id="KW-0472">Membrane</keyword>
<dbReference type="AlphaFoldDB" id="A0A2S7I6T6"/>
<keyword evidence="1" id="KW-1133">Transmembrane helix</keyword>
<name>A0A2S7I6T6_9FLAO</name>
<feature type="transmembrane region" description="Helical" evidence="1">
    <location>
        <begin position="60"/>
        <end position="76"/>
    </location>
</feature>
<sequence length="128" mass="15618">MKVFLINLFKYSYYEVYLQYKSNPFWGIITKYKVSRYYGSGLFFFLFPLFLSALILKLNYVGYFIMIFPFILFLFYEDKLINFENIETEINQFYLNNSLHRQCKIVLNVSLVISYLILTLIFILKQFY</sequence>
<feature type="transmembrane region" description="Helical" evidence="1">
    <location>
        <begin position="37"/>
        <end position="54"/>
    </location>
</feature>
<keyword evidence="1" id="KW-0812">Transmembrane</keyword>
<protein>
    <submittedName>
        <fullName evidence="2">Uncharacterized protein</fullName>
    </submittedName>
</protein>
<feature type="transmembrane region" description="Helical" evidence="1">
    <location>
        <begin position="105"/>
        <end position="124"/>
    </location>
</feature>
<accession>A0A2S7I6T6</accession>
<dbReference type="Proteomes" id="UP000238565">
    <property type="component" value="Unassembled WGS sequence"/>
</dbReference>
<organism evidence="2 3">
    <name type="scientific">Cloacibacterium normanense</name>
    <dbReference type="NCBI Taxonomy" id="237258"/>
    <lineage>
        <taxon>Bacteria</taxon>
        <taxon>Pseudomonadati</taxon>
        <taxon>Bacteroidota</taxon>
        <taxon>Flavobacteriia</taxon>
        <taxon>Flavobacteriales</taxon>
        <taxon>Weeksellaceae</taxon>
    </lineage>
</organism>
<evidence type="ECO:0000313" key="2">
    <source>
        <dbReference type="EMBL" id="PPZ92239.1"/>
    </source>
</evidence>
<dbReference type="EMBL" id="PTPZ01000002">
    <property type="protein sequence ID" value="PPZ92239.1"/>
    <property type="molecule type" value="Genomic_DNA"/>
</dbReference>
<reference evidence="2 3" key="1">
    <citation type="submission" date="2018-02" db="EMBL/GenBank/DDBJ databases">
        <title>Draft genome sequence of bacterial isolates from marine environment.</title>
        <authorList>
            <person name="Singh S.K."/>
            <person name="Hill R."/>
            <person name="Major S."/>
            <person name="Cai H."/>
            <person name="Li Y."/>
        </authorList>
    </citation>
    <scope>NUCLEOTIDE SEQUENCE [LARGE SCALE GENOMIC DNA]</scope>
    <source>
        <strain evidence="2 3">IMET F</strain>
    </source>
</reference>